<sequence>MGGWHGDLFRAVWGDDKAAFQEWLADLRAEAPARPHIFLEKLTRGRRASPPNPNATVLSVDAVGEVLSAAEFAQSRGWRFGALLTLSMALLGAGDPKRANVSLKRLLKCFAQWLRDNALPRAYIAVVERGPKIGLHVHIAAHVPASYRPMLRGWLEGWVRAECARWGVAYERKASRLNRYGKDYALSHNIVTHYLLKGSDGGAVVQTATDAPDSEPVLLRDVLAFDFCDPGVVPIKRLFVGASISARARGEWRSKWERGERDVNFLYPPDFLKFVRRWCPVATLDDAEIAPVREAVLSLTEWQTRVKPLGDALPPETLGWQTVVERNVEIAGAALCRVHVQFALAGAMRDPQDRRRARAELRRSVEAAHVVVNENAEQIASLVEELELPLGRLVVRRLAAAEAAVRVLGASLGAAFDRPAWAAQTELHSLGI</sequence>
<accession>A0A1B1AHI9</accession>
<protein>
    <recommendedName>
        <fullName evidence="3">Replication protein</fullName>
    </recommendedName>
</protein>
<keyword evidence="2" id="KW-1185">Reference proteome</keyword>
<dbReference type="InParanoid" id="A0A1B1AHI9"/>
<reference evidence="1 2" key="1">
    <citation type="submission" date="2015-11" db="EMBL/GenBank/DDBJ databases">
        <title>Whole-Genome Sequence of Candidatus Oderbacter manganicum from the National Park Lower Oder Valley, Germany.</title>
        <authorList>
            <person name="Braun B."/>
            <person name="Liere K."/>
            <person name="Szewzyk U."/>
        </authorList>
    </citation>
    <scope>NUCLEOTIDE SEQUENCE [LARGE SCALE GENOMIC DNA]</scope>
    <source>
        <strain evidence="1 2">OTSz_A_272</strain>
    </source>
</reference>
<evidence type="ECO:0000313" key="2">
    <source>
        <dbReference type="Proteomes" id="UP000092498"/>
    </source>
</evidence>
<organism evidence="1 2">
    <name type="scientific">Candidatus Viadribacter manganicus</name>
    <dbReference type="NCBI Taxonomy" id="1759059"/>
    <lineage>
        <taxon>Bacteria</taxon>
        <taxon>Pseudomonadati</taxon>
        <taxon>Pseudomonadota</taxon>
        <taxon>Alphaproteobacteria</taxon>
        <taxon>Hyphomonadales</taxon>
        <taxon>Hyphomonadaceae</taxon>
        <taxon>Candidatus Viadribacter</taxon>
    </lineage>
</organism>
<dbReference type="AlphaFoldDB" id="A0A1B1AHI9"/>
<dbReference type="EMBL" id="CP013244">
    <property type="protein sequence ID" value="ANP46023.1"/>
    <property type="molecule type" value="Genomic_DNA"/>
</dbReference>
<dbReference type="KEGG" id="cbot:ATE48_08870"/>
<name>A0A1B1AHI9_9PROT</name>
<dbReference type="STRING" id="1759059.ATE48_08870"/>
<gene>
    <name evidence="1" type="ORF">ATE48_08870</name>
</gene>
<proteinExistence type="predicted"/>
<evidence type="ECO:0008006" key="3">
    <source>
        <dbReference type="Google" id="ProtNLM"/>
    </source>
</evidence>
<dbReference type="Proteomes" id="UP000092498">
    <property type="component" value="Chromosome"/>
</dbReference>
<evidence type="ECO:0000313" key="1">
    <source>
        <dbReference type="EMBL" id="ANP46023.1"/>
    </source>
</evidence>